<dbReference type="Proteomes" id="UP001185254">
    <property type="component" value="Unassembled WGS sequence"/>
</dbReference>
<accession>A0ABU1KW66</accession>
<dbReference type="CDD" id="cd14744">
    <property type="entry name" value="PAAR_CT_2"/>
    <property type="match status" value="1"/>
</dbReference>
<dbReference type="InterPro" id="IPR008727">
    <property type="entry name" value="PAAR_motif"/>
</dbReference>
<name>A0ABU1KW66_9BURK</name>
<dbReference type="RefSeq" id="WP_204522614.1">
    <property type="nucleotide sequence ID" value="NZ_JAVDQN010000001.1"/>
</dbReference>
<proteinExistence type="predicted"/>
<evidence type="ECO:0000313" key="1">
    <source>
        <dbReference type="EMBL" id="MDR6375201.1"/>
    </source>
</evidence>
<dbReference type="Pfam" id="PF05488">
    <property type="entry name" value="PAAR_motif"/>
    <property type="match status" value="1"/>
</dbReference>
<gene>
    <name evidence="1" type="ORF">J2776_001877</name>
</gene>
<comment type="caution">
    <text evidence="1">The sequence shown here is derived from an EMBL/GenBank/DDBJ whole genome shotgun (WGS) entry which is preliminary data.</text>
</comment>
<protein>
    <submittedName>
        <fullName evidence="1">Zn-binding protein involved in type VI secretion</fullName>
    </submittedName>
</protein>
<organism evidence="1 2">
    <name type="scientific">Paraburkholderia caledonica</name>
    <dbReference type="NCBI Taxonomy" id="134536"/>
    <lineage>
        <taxon>Bacteria</taxon>
        <taxon>Pseudomonadati</taxon>
        <taxon>Pseudomonadota</taxon>
        <taxon>Betaproteobacteria</taxon>
        <taxon>Burkholderiales</taxon>
        <taxon>Burkholderiaceae</taxon>
        <taxon>Paraburkholderia</taxon>
    </lineage>
</organism>
<dbReference type="EMBL" id="JAVDQN010000001">
    <property type="protein sequence ID" value="MDR6375201.1"/>
    <property type="molecule type" value="Genomic_DNA"/>
</dbReference>
<reference evidence="1 2" key="1">
    <citation type="submission" date="2023-07" db="EMBL/GenBank/DDBJ databases">
        <title>Sorghum-associated microbial communities from plants grown in Nebraska, USA.</title>
        <authorList>
            <person name="Schachtman D."/>
        </authorList>
    </citation>
    <scope>NUCLEOTIDE SEQUENCE [LARGE SCALE GENOMIC DNA]</scope>
    <source>
        <strain evidence="1 2">DS1039</strain>
    </source>
</reference>
<evidence type="ECO:0000313" key="2">
    <source>
        <dbReference type="Proteomes" id="UP001185254"/>
    </source>
</evidence>
<keyword evidence="2" id="KW-1185">Reference proteome</keyword>
<dbReference type="Gene3D" id="2.60.200.60">
    <property type="match status" value="1"/>
</dbReference>
<sequence>MARRIILKGDKTDRNGEVLEGVATSMFEGRPIAYHGAPVFCHTCNTQGVIVGDGPSLPMTFMGKQLALENDICKCKCEPPPRLVASQHQASISA</sequence>